<feature type="signal peptide" evidence="2">
    <location>
        <begin position="1"/>
        <end position="26"/>
    </location>
</feature>
<dbReference type="Proteomes" id="UP000015105">
    <property type="component" value="Chromosome 3D"/>
</dbReference>
<evidence type="ECO:0000256" key="1">
    <source>
        <dbReference type="SAM" id="MobiDB-lite"/>
    </source>
</evidence>
<feature type="domain" description="DUF547" evidence="3">
    <location>
        <begin position="265"/>
        <end position="398"/>
    </location>
</feature>
<accession>A0A453DYS8</accession>
<name>A0A453DYS8_AEGTS</name>
<feature type="chain" id="PRO_5019114192" description="DUF547 domain-containing protein" evidence="2">
    <location>
        <begin position="27"/>
        <end position="497"/>
    </location>
</feature>
<evidence type="ECO:0000313" key="5">
    <source>
        <dbReference type="Proteomes" id="UP000015105"/>
    </source>
</evidence>
<dbReference type="InterPro" id="IPR006869">
    <property type="entry name" value="DUF547"/>
</dbReference>
<feature type="region of interest" description="Disordered" evidence="1">
    <location>
        <begin position="91"/>
        <end position="152"/>
    </location>
</feature>
<dbReference type="PANTHER" id="PTHR46248">
    <property type="entry name" value="EXPRESSED PROTEIN"/>
    <property type="match status" value="1"/>
</dbReference>
<evidence type="ECO:0000256" key="2">
    <source>
        <dbReference type="SAM" id="SignalP"/>
    </source>
</evidence>
<keyword evidence="5" id="KW-1185">Reference proteome</keyword>
<evidence type="ECO:0000313" key="4">
    <source>
        <dbReference type="EnsemblPlants" id="AET3Gv20161800.11"/>
    </source>
</evidence>
<dbReference type="Pfam" id="PF04784">
    <property type="entry name" value="DUF547"/>
    <property type="match status" value="1"/>
</dbReference>
<dbReference type="AlphaFoldDB" id="A0A453DYS8"/>
<proteinExistence type="predicted"/>
<reference evidence="4" key="3">
    <citation type="journal article" date="2017" name="Nature">
        <title>Genome sequence of the progenitor of the wheat D genome Aegilops tauschii.</title>
        <authorList>
            <person name="Luo M.C."/>
            <person name="Gu Y.Q."/>
            <person name="Puiu D."/>
            <person name="Wang H."/>
            <person name="Twardziok S.O."/>
            <person name="Deal K.R."/>
            <person name="Huo N."/>
            <person name="Zhu T."/>
            <person name="Wang L."/>
            <person name="Wang Y."/>
            <person name="McGuire P.E."/>
            <person name="Liu S."/>
            <person name="Long H."/>
            <person name="Ramasamy R.K."/>
            <person name="Rodriguez J.C."/>
            <person name="Van S.L."/>
            <person name="Yuan L."/>
            <person name="Wang Z."/>
            <person name="Xia Z."/>
            <person name="Xiao L."/>
            <person name="Anderson O.D."/>
            <person name="Ouyang S."/>
            <person name="Liang Y."/>
            <person name="Zimin A.V."/>
            <person name="Pertea G."/>
            <person name="Qi P."/>
            <person name="Bennetzen J.L."/>
            <person name="Dai X."/>
            <person name="Dawson M.W."/>
            <person name="Muller H.G."/>
            <person name="Kugler K."/>
            <person name="Rivarola-Duarte L."/>
            <person name="Spannagl M."/>
            <person name="Mayer K.F.X."/>
            <person name="Lu F.H."/>
            <person name="Bevan M.W."/>
            <person name="Leroy P."/>
            <person name="Li P."/>
            <person name="You F.M."/>
            <person name="Sun Q."/>
            <person name="Liu Z."/>
            <person name="Lyons E."/>
            <person name="Wicker T."/>
            <person name="Salzberg S.L."/>
            <person name="Devos K.M."/>
            <person name="Dvorak J."/>
        </authorList>
    </citation>
    <scope>NUCLEOTIDE SEQUENCE [LARGE SCALE GENOMIC DNA]</scope>
    <source>
        <strain evidence="4">cv. AL8/78</strain>
    </source>
</reference>
<feature type="compositionally biased region" description="Gly residues" evidence="1">
    <location>
        <begin position="97"/>
        <end position="107"/>
    </location>
</feature>
<organism evidence="4 5">
    <name type="scientific">Aegilops tauschii subsp. strangulata</name>
    <name type="common">Goatgrass</name>
    <dbReference type="NCBI Taxonomy" id="200361"/>
    <lineage>
        <taxon>Eukaryota</taxon>
        <taxon>Viridiplantae</taxon>
        <taxon>Streptophyta</taxon>
        <taxon>Embryophyta</taxon>
        <taxon>Tracheophyta</taxon>
        <taxon>Spermatophyta</taxon>
        <taxon>Magnoliopsida</taxon>
        <taxon>Liliopsida</taxon>
        <taxon>Poales</taxon>
        <taxon>Poaceae</taxon>
        <taxon>BOP clade</taxon>
        <taxon>Pooideae</taxon>
        <taxon>Triticodae</taxon>
        <taxon>Triticeae</taxon>
        <taxon>Triticinae</taxon>
        <taxon>Aegilops</taxon>
    </lineage>
</organism>
<reference evidence="5" key="2">
    <citation type="journal article" date="2017" name="Nat. Plants">
        <title>The Aegilops tauschii genome reveals multiple impacts of transposons.</title>
        <authorList>
            <person name="Zhao G."/>
            <person name="Zou C."/>
            <person name="Li K."/>
            <person name="Wang K."/>
            <person name="Li T."/>
            <person name="Gao L."/>
            <person name="Zhang X."/>
            <person name="Wang H."/>
            <person name="Yang Z."/>
            <person name="Liu X."/>
            <person name="Jiang W."/>
            <person name="Mao L."/>
            <person name="Kong X."/>
            <person name="Jiao Y."/>
            <person name="Jia J."/>
        </authorList>
    </citation>
    <scope>NUCLEOTIDE SEQUENCE [LARGE SCALE GENOMIC DNA]</scope>
    <source>
        <strain evidence="5">cv. AL8/78</strain>
    </source>
</reference>
<reference evidence="5" key="1">
    <citation type="journal article" date="2014" name="Science">
        <title>Ancient hybridizations among the ancestral genomes of bread wheat.</title>
        <authorList>
            <consortium name="International Wheat Genome Sequencing Consortium,"/>
            <person name="Marcussen T."/>
            <person name="Sandve S.R."/>
            <person name="Heier L."/>
            <person name="Spannagl M."/>
            <person name="Pfeifer M."/>
            <person name="Jakobsen K.S."/>
            <person name="Wulff B.B."/>
            <person name="Steuernagel B."/>
            <person name="Mayer K.F."/>
            <person name="Olsen O.A."/>
        </authorList>
    </citation>
    <scope>NUCLEOTIDE SEQUENCE [LARGE SCALE GENOMIC DNA]</scope>
    <source>
        <strain evidence="5">cv. AL8/78</strain>
    </source>
</reference>
<dbReference type="EnsemblPlants" id="AET3Gv20161800.11">
    <property type="protein sequence ID" value="AET3Gv20161800.11"/>
    <property type="gene ID" value="AET3Gv20161800"/>
</dbReference>
<evidence type="ECO:0000259" key="3">
    <source>
        <dbReference type="Pfam" id="PF04784"/>
    </source>
</evidence>
<dbReference type="Gramene" id="AET3Gv20161800.11">
    <property type="protein sequence ID" value="AET3Gv20161800.11"/>
    <property type="gene ID" value="AET3Gv20161800"/>
</dbReference>
<keyword evidence="2" id="KW-0732">Signal</keyword>
<dbReference type="PANTHER" id="PTHR46248:SF4">
    <property type="entry name" value="OS01G0147800 PROTEIN"/>
    <property type="match status" value="1"/>
</dbReference>
<sequence>QPPLSATPLVLGFLPACLLIIRGLLAELAIVEDEIFYLEKKVDDLRTRLLRERNWTHHCILQQQQQQRQRQQDWPPGRHCIGRRELHCGEQLPRLPGPGGGGGGDGGGLERESKASAGPASSQGEETDQSRRSSHSFENLRPPERKICSSSPSKLSEELIKLTVTIFHKLSRTTNHADSELELSSAPKLNITSCIGSSRSLIRSSKSRAAAPPECGSDEGEPAGRCERFVEFTRSSFDASRVSLCLADIKNLRVLMNKLCTVDPSFLTNKQKLAFWLNIYNFCVMHAFLQHGLPPSPDKLLALLNQASVNVGGRVLSVLSIERLFLRHPPAEGNRQAEKGTMMEEVGESDMQLCYGLGYPEPNVVFALCRGSRSSPPVRVYTAEEVSSELEAAKVEYLERCVRVAGARRKKAKSKAAAGAATIVLPKLLHWHMRCFADDVESLLEWVHSQLPRATRAPELKRAIRELLHRGRPPAPEKMVEIEPYDADFRYLLPLVS</sequence>
<reference evidence="4" key="5">
    <citation type="journal article" date="2021" name="G3 (Bethesda)">
        <title>Aegilops tauschii genome assembly Aet v5.0 features greater sequence contiguity and improved annotation.</title>
        <authorList>
            <person name="Wang L."/>
            <person name="Zhu T."/>
            <person name="Rodriguez J.C."/>
            <person name="Deal K.R."/>
            <person name="Dubcovsky J."/>
            <person name="McGuire P.E."/>
            <person name="Lux T."/>
            <person name="Spannagl M."/>
            <person name="Mayer K.F.X."/>
            <person name="Baldrich P."/>
            <person name="Meyers B.C."/>
            <person name="Huo N."/>
            <person name="Gu Y.Q."/>
            <person name="Zhou H."/>
            <person name="Devos K.M."/>
            <person name="Bennetzen J.L."/>
            <person name="Unver T."/>
            <person name="Budak H."/>
            <person name="Gulick P.J."/>
            <person name="Galiba G."/>
            <person name="Kalapos B."/>
            <person name="Nelson D.R."/>
            <person name="Li P."/>
            <person name="You F.M."/>
            <person name="Luo M.C."/>
            <person name="Dvorak J."/>
        </authorList>
    </citation>
    <scope>NUCLEOTIDE SEQUENCE [LARGE SCALE GENOMIC DNA]</scope>
    <source>
        <strain evidence="4">cv. AL8/78</strain>
    </source>
</reference>
<protein>
    <recommendedName>
        <fullName evidence="3">DUF547 domain-containing protein</fullName>
    </recommendedName>
</protein>
<reference evidence="4" key="4">
    <citation type="submission" date="2019-03" db="UniProtKB">
        <authorList>
            <consortium name="EnsemblPlants"/>
        </authorList>
    </citation>
    <scope>IDENTIFICATION</scope>
</reference>